<name>A0ABQ8DQH6_BRANA</name>
<evidence type="ECO:0000313" key="2">
    <source>
        <dbReference type="EMBL" id="KAH0931619.1"/>
    </source>
</evidence>
<reference evidence="2 3" key="1">
    <citation type="submission" date="2021-05" db="EMBL/GenBank/DDBJ databases">
        <title>Genome Assembly of Synthetic Allotetraploid Brassica napus Reveals Homoeologous Exchanges between Subgenomes.</title>
        <authorList>
            <person name="Davis J.T."/>
        </authorList>
    </citation>
    <scope>NUCLEOTIDE SEQUENCE [LARGE SCALE GENOMIC DNA]</scope>
    <source>
        <strain evidence="3">cv. Da-Ae</strain>
        <tissue evidence="2">Seedling</tissue>
    </source>
</reference>
<gene>
    <name evidence="2" type="ORF">HID58_008736</name>
</gene>
<sequence>MSIRILISCPIRIDTSGSFDSLSYCYMTSLVSFFSHVQVMKSFYDFVKSQVRIGVQGYNMSSLQPLDLVRSLSKLSGASSEILPPELSKLSSGLSTAELAARHVAHFQRKKSRGISVTGYDPSLHVDVVKSDLTNRFSSCGKITDVFVLKSRALIYLFGIGAVDMALRLCRRGDSSQESWFVVNRKESKVKNLTQEERIISWSRGASNISSVSLKKMGFLSQQISRDELKPGDHIYSWRMAYIYSHHGIYVGNGDVIHFTCGGGLETRTGTFVDNIIVSSVPNHGGDNPCPNCGDQSNLDGVICSCLDCFLAGGNLYLFEYGVSGPIFMAKPRGGICTTAVSDSSDETVNRARHLLSNKNGFGAYDLLRNNCEDFAIYCKTGLIVLSKLGSSGQANSWSAVRGVLSLWGTVKSVSVGSAARLVVSGVAGVGVVTLAAGYGNYCYGRLCADIGVRSDASKVPVEDLPEMESILLEKIGLFSNKISKDDLKPGDHIYSWRNAYIYSHHGIYIGDGKVIHFTRGGGLEIGTGTFLDKLIVSSITNHRGDNPCPNCGGKQSNTHGVISSCLDCFLSGGDLLRFEYSVSPALFMSKLRGGTCTTAASDPSEEVISRAEFLLLRNGFGEYHVFENNCEDFAMYCKTGLVVGRSYVLGRSGQANSVSAAACVARMVSPWASNAIRLCSDVGMRSDAVKVPVESLVARFNQVDTLAKES</sequence>
<organism evidence="2 3">
    <name type="scientific">Brassica napus</name>
    <name type="common">Rape</name>
    <dbReference type="NCBI Taxonomy" id="3708"/>
    <lineage>
        <taxon>Eukaryota</taxon>
        <taxon>Viridiplantae</taxon>
        <taxon>Streptophyta</taxon>
        <taxon>Embryophyta</taxon>
        <taxon>Tracheophyta</taxon>
        <taxon>Spermatophyta</taxon>
        <taxon>Magnoliopsida</taxon>
        <taxon>eudicotyledons</taxon>
        <taxon>Gunneridae</taxon>
        <taxon>Pentapetalae</taxon>
        <taxon>rosids</taxon>
        <taxon>malvids</taxon>
        <taxon>Brassicales</taxon>
        <taxon>Brassicaceae</taxon>
        <taxon>Brassiceae</taxon>
        <taxon>Brassica</taxon>
    </lineage>
</organism>
<dbReference type="Proteomes" id="UP000824890">
    <property type="component" value="Unassembled WGS sequence"/>
</dbReference>
<dbReference type="Gene3D" id="3.90.1720.10">
    <property type="entry name" value="endopeptidase domain like (from Nostoc punctiforme)"/>
    <property type="match status" value="2"/>
</dbReference>
<dbReference type="InterPro" id="IPR007053">
    <property type="entry name" value="LRAT_dom"/>
</dbReference>
<dbReference type="PANTHER" id="PTHR46137:SF17">
    <property type="entry name" value="LRAT DOMAIN-CONTAINING PROTEIN"/>
    <property type="match status" value="1"/>
</dbReference>
<comment type="caution">
    <text evidence="2">The sequence shown here is derived from an EMBL/GenBank/DDBJ whole genome shotgun (WGS) entry which is preliminary data.</text>
</comment>
<accession>A0ABQ8DQH6</accession>
<dbReference type="Pfam" id="PF04970">
    <property type="entry name" value="LRAT"/>
    <property type="match status" value="2"/>
</dbReference>
<evidence type="ECO:0000259" key="1">
    <source>
        <dbReference type="PROSITE" id="PS51934"/>
    </source>
</evidence>
<keyword evidence="3" id="KW-1185">Reference proteome</keyword>
<evidence type="ECO:0000313" key="3">
    <source>
        <dbReference type="Proteomes" id="UP000824890"/>
    </source>
</evidence>
<protein>
    <recommendedName>
        <fullName evidence="1">LRAT domain-containing protein</fullName>
    </recommendedName>
</protein>
<feature type="domain" description="LRAT" evidence="1">
    <location>
        <begin position="495"/>
        <end position="647"/>
    </location>
</feature>
<dbReference type="PANTHER" id="PTHR46137">
    <property type="entry name" value="OS05G0310600 PROTEIN"/>
    <property type="match status" value="1"/>
</dbReference>
<dbReference type="PROSITE" id="PS51934">
    <property type="entry name" value="LRAT"/>
    <property type="match status" value="2"/>
</dbReference>
<proteinExistence type="predicted"/>
<dbReference type="EMBL" id="JAGKQM010000003">
    <property type="protein sequence ID" value="KAH0931619.1"/>
    <property type="molecule type" value="Genomic_DNA"/>
</dbReference>
<feature type="domain" description="LRAT" evidence="1">
    <location>
        <begin position="236"/>
        <end position="388"/>
    </location>
</feature>